<dbReference type="SUPFAM" id="SSF51905">
    <property type="entry name" value="FAD/NAD(P)-binding domain"/>
    <property type="match status" value="1"/>
</dbReference>
<dbReference type="Gene3D" id="3.50.50.60">
    <property type="entry name" value="FAD/NAD(P)-binding domain"/>
    <property type="match status" value="1"/>
</dbReference>
<evidence type="ECO:0000256" key="2">
    <source>
        <dbReference type="ARBA" id="ARBA00022630"/>
    </source>
</evidence>
<evidence type="ECO:0000259" key="5">
    <source>
        <dbReference type="Pfam" id="PF00890"/>
    </source>
</evidence>
<dbReference type="EMBL" id="VJWX01000164">
    <property type="protein sequence ID" value="TVT48809.1"/>
    <property type="molecule type" value="Genomic_DNA"/>
</dbReference>
<evidence type="ECO:0000256" key="3">
    <source>
        <dbReference type="ARBA" id="ARBA00022827"/>
    </source>
</evidence>
<accession>A0A558CJ56</accession>
<comment type="cofactor">
    <cofactor evidence="1">
        <name>FAD</name>
        <dbReference type="ChEBI" id="CHEBI:57692"/>
    </cofactor>
</comment>
<keyword evidence="3" id="KW-0274">FAD</keyword>
<dbReference type="AlphaFoldDB" id="A0A558CJ56"/>
<proteinExistence type="predicted"/>
<evidence type="ECO:0000313" key="6">
    <source>
        <dbReference type="EMBL" id="TVT48809.1"/>
    </source>
</evidence>
<comment type="caution">
    <text evidence="6">The sequence shown here is derived from an EMBL/GenBank/DDBJ whole genome shotgun (WGS) entry which is preliminary data.</text>
</comment>
<dbReference type="OrthoDB" id="9813348at2"/>
<dbReference type="Pfam" id="PF00890">
    <property type="entry name" value="FAD_binding_2"/>
    <property type="match status" value="1"/>
</dbReference>
<name>A0A558CJ56_9PSEU</name>
<keyword evidence="2" id="KW-0285">Flavoprotein</keyword>
<dbReference type="GO" id="GO:0033765">
    <property type="term" value="F:steroid dehydrogenase activity, acting on the CH-CH group of donors"/>
    <property type="evidence" value="ECO:0007669"/>
    <property type="project" value="UniProtKB-ARBA"/>
</dbReference>
<gene>
    <name evidence="6" type="ORF">FNH05_17620</name>
</gene>
<reference evidence="6 7" key="2">
    <citation type="submission" date="2019-08" db="EMBL/GenBank/DDBJ databases">
        <title>Amycolatopsis acidicola sp. nov., isolated from peat swamp forest soil.</title>
        <authorList>
            <person name="Srisuk N."/>
        </authorList>
    </citation>
    <scope>NUCLEOTIDE SEQUENCE [LARGE SCALE GENOMIC DNA]</scope>
    <source>
        <strain evidence="6 7">TBRC 6029</strain>
    </source>
</reference>
<reference evidence="6 7" key="1">
    <citation type="submission" date="2019-07" db="EMBL/GenBank/DDBJ databases">
        <authorList>
            <person name="Duangmal K."/>
            <person name="Teo W.F.A."/>
        </authorList>
    </citation>
    <scope>NUCLEOTIDE SEQUENCE [LARGE SCALE GENOMIC DNA]</scope>
    <source>
        <strain evidence="6 7">TBRC 6029</strain>
    </source>
</reference>
<evidence type="ECO:0000256" key="4">
    <source>
        <dbReference type="ARBA" id="ARBA00023002"/>
    </source>
</evidence>
<dbReference type="InterPro" id="IPR050315">
    <property type="entry name" value="FAD-oxidoreductase_2"/>
</dbReference>
<dbReference type="InterPro" id="IPR027477">
    <property type="entry name" value="Succ_DH/fumarate_Rdtase_cat_sf"/>
</dbReference>
<dbReference type="InterPro" id="IPR003953">
    <property type="entry name" value="FAD-dep_OxRdtase_2_FAD-bd"/>
</dbReference>
<keyword evidence="4" id="KW-0560">Oxidoreductase</keyword>
<dbReference type="PRINTS" id="PR00368">
    <property type="entry name" value="FADPNR"/>
</dbReference>
<organism evidence="6 7">
    <name type="scientific">Amycolatopsis rhizosphaerae</name>
    <dbReference type="NCBI Taxonomy" id="2053003"/>
    <lineage>
        <taxon>Bacteria</taxon>
        <taxon>Bacillati</taxon>
        <taxon>Actinomycetota</taxon>
        <taxon>Actinomycetes</taxon>
        <taxon>Pseudonocardiales</taxon>
        <taxon>Pseudonocardiaceae</taxon>
        <taxon>Amycolatopsis</taxon>
    </lineage>
</organism>
<dbReference type="PANTHER" id="PTHR43400:SF7">
    <property type="entry name" value="FAD-DEPENDENT OXIDOREDUCTASE 2 FAD BINDING DOMAIN-CONTAINING PROTEIN"/>
    <property type="match status" value="1"/>
</dbReference>
<evidence type="ECO:0000313" key="7">
    <source>
        <dbReference type="Proteomes" id="UP000320011"/>
    </source>
</evidence>
<keyword evidence="7" id="KW-1185">Reference proteome</keyword>
<dbReference type="PANTHER" id="PTHR43400">
    <property type="entry name" value="FUMARATE REDUCTASE"/>
    <property type="match status" value="1"/>
</dbReference>
<dbReference type="SUPFAM" id="SSF56425">
    <property type="entry name" value="Succinate dehydrogenase/fumarate reductase flavoprotein, catalytic domain"/>
    <property type="match status" value="1"/>
</dbReference>
<dbReference type="InterPro" id="IPR036188">
    <property type="entry name" value="FAD/NAD-bd_sf"/>
</dbReference>
<dbReference type="Proteomes" id="UP000320011">
    <property type="component" value="Unassembled WGS sequence"/>
</dbReference>
<protein>
    <submittedName>
        <fullName evidence="6">FAD-dependent oxidoreductase</fullName>
    </submittedName>
</protein>
<evidence type="ECO:0000256" key="1">
    <source>
        <dbReference type="ARBA" id="ARBA00001974"/>
    </source>
</evidence>
<sequence length="495" mass="53047">MDVVSVFFCCSRCLDCPVELQNRSMVRWDEKGSFVSRQQADLVVVGCGAGGLATAVRFLELRPTGRVVVLERTSKARRGGNTAWTGSFFRLEADGAPAADFSSRMLELSEGRTDPAIIGRLAELAQPTMNWLNRNGVATQSDLTYFLTSKGPRLMPVGGGAAIVETLAARVEALGGTIRYETTAQDLVQDETGAVTGVVTADGTSWQAPTVVLACGGFEGSATLLDRHLGERGHELSPIAPGGRANQGEGIEMGIRAGAATDGQFERFHGEPVDPRTRSPEALVMVYPYGILVDHRAQRFLDEGADTPDNTFESVAYRIWRDADQFAYVIADQKLVRQDIARAVLTDREPESADTLEALAERLDLDPAALVATVEKYNAAARPGPLEVDRLDGVGTSGLEPPKSNWARPIDEPPYVAWPVTCAITFTFGGLKTDEHAHVLDREGTPIPGLYAVGEVAGIYHHKYPGATSVLRALCFGRVAGEAAAARCSTPTTAS</sequence>
<feature type="domain" description="FAD-dependent oxidoreductase 2 FAD-binding" evidence="5">
    <location>
        <begin position="41"/>
        <end position="468"/>
    </location>
</feature>
<dbReference type="Gene3D" id="3.90.700.10">
    <property type="entry name" value="Succinate dehydrogenase/fumarate reductase flavoprotein, catalytic domain"/>
    <property type="match status" value="1"/>
</dbReference>